<keyword evidence="2" id="KW-1133">Transmembrane helix</keyword>
<dbReference type="AlphaFoldDB" id="A0A561VRI4"/>
<gene>
    <name evidence="3" type="ORF">FHX34_104488</name>
</gene>
<accession>A0A561VRI4</accession>
<proteinExistence type="predicted"/>
<feature type="transmembrane region" description="Helical" evidence="2">
    <location>
        <begin position="40"/>
        <end position="62"/>
    </location>
</feature>
<evidence type="ECO:0000313" key="3">
    <source>
        <dbReference type="EMBL" id="TWG14188.1"/>
    </source>
</evidence>
<organism evidence="3 4">
    <name type="scientific">Actinoplanes teichomyceticus</name>
    <dbReference type="NCBI Taxonomy" id="1867"/>
    <lineage>
        <taxon>Bacteria</taxon>
        <taxon>Bacillati</taxon>
        <taxon>Actinomycetota</taxon>
        <taxon>Actinomycetes</taxon>
        <taxon>Micromonosporales</taxon>
        <taxon>Micromonosporaceae</taxon>
        <taxon>Actinoplanes</taxon>
    </lineage>
</organism>
<evidence type="ECO:0000313" key="4">
    <source>
        <dbReference type="Proteomes" id="UP000320239"/>
    </source>
</evidence>
<protein>
    <submittedName>
        <fullName evidence="3">Uncharacterized protein</fullName>
    </submittedName>
</protein>
<dbReference type="Proteomes" id="UP000320239">
    <property type="component" value="Unassembled WGS sequence"/>
</dbReference>
<evidence type="ECO:0000256" key="2">
    <source>
        <dbReference type="SAM" id="Phobius"/>
    </source>
</evidence>
<keyword evidence="2" id="KW-0812">Transmembrane</keyword>
<feature type="region of interest" description="Disordered" evidence="1">
    <location>
        <begin position="1"/>
        <end position="35"/>
    </location>
</feature>
<sequence length="216" mass="21926">MVTRRKPGTAAEQVPWYPTDEGPTERLPPPAGPRPPGRRLAVAALVVGLLALLASGAAAFLLHRLSTAPAPVSPRPVAARSSTVLPVTYAKEALNVRIGCAALAYLDLDEPRAGAAERVADLRYDSRCGSTPPRLSLAAGAAAGSGVPNANLDAKGCLRAIRTGPLGPGASVAVRRGAALCVLTAAEPAKLVLVEITEVGGAGTAGLRATSWLAPR</sequence>
<evidence type="ECO:0000256" key="1">
    <source>
        <dbReference type="SAM" id="MobiDB-lite"/>
    </source>
</evidence>
<dbReference type="RefSeq" id="WP_122980193.1">
    <property type="nucleotide sequence ID" value="NZ_BOMX01000083.1"/>
</dbReference>
<keyword evidence="2" id="KW-0472">Membrane</keyword>
<dbReference type="EMBL" id="VIWY01000004">
    <property type="protein sequence ID" value="TWG14188.1"/>
    <property type="molecule type" value="Genomic_DNA"/>
</dbReference>
<keyword evidence="4" id="KW-1185">Reference proteome</keyword>
<name>A0A561VRI4_ACTTI</name>
<feature type="compositionally biased region" description="Pro residues" evidence="1">
    <location>
        <begin position="26"/>
        <end position="35"/>
    </location>
</feature>
<comment type="caution">
    <text evidence="3">The sequence shown here is derived from an EMBL/GenBank/DDBJ whole genome shotgun (WGS) entry which is preliminary data.</text>
</comment>
<dbReference type="OrthoDB" id="3391361at2"/>
<reference evidence="3 4" key="1">
    <citation type="submission" date="2019-06" db="EMBL/GenBank/DDBJ databases">
        <title>Sequencing the genomes of 1000 actinobacteria strains.</title>
        <authorList>
            <person name="Klenk H.-P."/>
        </authorList>
    </citation>
    <scope>NUCLEOTIDE SEQUENCE [LARGE SCALE GENOMIC DNA]</scope>
    <source>
        <strain evidence="3 4">DSM 43866</strain>
    </source>
</reference>